<sequence length="210" mass="24298">MGKEPTNSLDSRDNYRRLNKKTYSYIAIGLLIVFLIILFIPNMEYWDICFITYSLLFWIIIIPASICRLHDIGKSGLYILLGLIPICIIVMIIYLCTKEGTIENNEYAESENTPPRPSVTSKTTYTQLVSKVDINRSSKKDISKLYGLGPLQAKKIIKHRNQIGYYYNMNEFATDLNLDKHTIESLKDKLTFSKPTVNDNKDYNQKKIDH</sequence>
<protein>
    <recommendedName>
        <fullName evidence="4">Helix-hairpin-helix domain-containing protein</fullName>
    </recommendedName>
</protein>
<dbReference type="SUPFAM" id="SSF47781">
    <property type="entry name" value="RuvA domain 2-like"/>
    <property type="match status" value="1"/>
</dbReference>
<reference evidence="2" key="1">
    <citation type="submission" date="2022-06" db="EMBL/GenBank/DDBJ databases">
        <title>Vallitalea longa sp. nov., an anaerobic bacterium isolated from marine sediment.</title>
        <authorList>
            <person name="Hirano S."/>
            <person name="Terahara T."/>
            <person name="Mori K."/>
            <person name="Hamada M."/>
            <person name="Matsumoto R."/>
            <person name="Kobayashi T."/>
        </authorList>
    </citation>
    <scope>NUCLEOTIDE SEQUENCE</scope>
    <source>
        <strain evidence="2">SH18-1</strain>
    </source>
</reference>
<dbReference type="RefSeq" id="WP_281817346.1">
    <property type="nucleotide sequence ID" value="NZ_BRLB01000012.1"/>
</dbReference>
<feature type="transmembrane region" description="Helical" evidence="1">
    <location>
        <begin position="45"/>
        <end position="64"/>
    </location>
</feature>
<evidence type="ECO:0000313" key="2">
    <source>
        <dbReference type="EMBL" id="GKX30837.1"/>
    </source>
</evidence>
<accession>A0A9W5YC98</accession>
<dbReference type="Proteomes" id="UP001144256">
    <property type="component" value="Unassembled WGS sequence"/>
</dbReference>
<dbReference type="InterPro" id="IPR008523">
    <property type="entry name" value="DUF805"/>
</dbReference>
<keyword evidence="1" id="KW-1133">Transmembrane helix</keyword>
<evidence type="ECO:0000313" key="3">
    <source>
        <dbReference type="Proteomes" id="UP001144256"/>
    </source>
</evidence>
<dbReference type="Gene3D" id="1.10.150.280">
    <property type="entry name" value="AF1531-like domain"/>
    <property type="match status" value="1"/>
</dbReference>
<name>A0A9W5YC98_9FIRM</name>
<keyword evidence="1" id="KW-0472">Membrane</keyword>
<organism evidence="2 3">
    <name type="scientific">Vallitalea longa</name>
    <dbReference type="NCBI Taxonomy" id="2936439"/>
    <lineage>
        <taxon>Bacteria</taxon>
        <taxon>Bacillati</taxon>
        <taxon>Bacillota</taxon>
        <taxon>Clostridia</taxon>
        <taxon>Lachnospirales</taxon>
        <taxon>Vallitaleaceae</taxon>
        <taxon>Vallitalea</taxon>
    </lineage>
</organism>
<dbReference type="PANTHER" id="PTHR34980">
    <property type="entry name" value="INNER MEMBRANE PROTEIN-RELATED-RELATED"/>
    <property type="match status" value="1"/>
</dbReference>
<proteinExistence type="predicted"/>
<evidence type="ECO:0000256" key="1">
    <source>
        <dbReference type="SAM" id="Phobius"/>
    </source>
</evidence>
<dbReference type="Pfam" id="PF12836">
    <property type="entry name" value="HHH_3"/>
    <property type="match status" value="1"/>
</dbReference>
<feature type="transmembrane region" description="Helical" evidence="1">
    <location>
        <begin position="22"/>
        <end position="39"/>
    </location>
</feature>
<keyword evidence="3" id="KW-1185">Reference proteome</keyword>
<dbReference type="Pfam" id="PF05656">
    <property type="entry name" value="DUF805"/>
    <property type="match status" value="1"/>
</dbReference>
<evidence type="ECO:0008006" key="4">
    <source>
        <dbReference type="Google" id="ProtNLM"/>
    </source>
</evidence>
<dbReference type="InterPro" id="IPR010994">
    <property type="entry name" value="RuvA_2-like"/>
</dbReference>
<dbReference type="GO" id="GO:0005886">
    <property type="term" value="C:plasma membrane"/>
    <property type="evidence" value="ECO:0007669"/>
    <property type="project" value="TreeGrafter"/>
</dbReference>
<dbReference type="EMBL" id="BRLB01000012">
    <property type="protein sequence ID" value="GKX30837.1"/>
    <property type="molecule type" value="Genomic_DNA"/>
</dbReference>
<dbReference type="AlphaFoldDB" id="A0A9W5YC98"/>
<gene>
    <name evidence="2" type="ORF">SH1V18_33170</name>
</gene>
<feature type="transmembrane region" description="Helical" evidence="1">
    <location>
        <begin position="76"/>
        <end position="95"/>
    </location>
</feature>
<comment type="caution">
    <text evidence="2">The sequence shown here is derived from an EMBL/GenBank/DDBJ whole genome shotgun (WGS) entry which is preliminary data.</text>
</comment>
<keyword evidence="1" id="KW-0812">Transmembrane</keyword>